<dbReference type="Proteomes" id="UP000030763">
    <property type="component" value="Unassembled WGS sequence"/>
</dbReference>
<keyword evidence="5" id="KW-0548">Nucleotidyltransferase</keyword>
<organism evidence="14 15">
    <name type="scientific">Eimeria maxima</name>
    <name type="common">Coccidian parasite</name>
    <dbReference type="NCBI Taxonomy" id="5804"/>
    <lineage>
        <taxon>Eukaryota</taxon>
        <taxon>Sar</taxon>
        <taxon>Alveolata</taxon>
        <taxon>Apicomplexa</taxon>
        <taxon>Conoidasida</taxon>
        <taxon>Coccidia</taxon>
        <taxon>Eucoccidiorida</taxon>
        <taxon>Eimeriorina</taxon>
        <taxon>Eimeriidae</taxon>
        <taxon>Eimeria</taxon>
    </lineage>
</organism>
<keyword evidence="3 14" id="KW-0240">DNA-directed RNA polymerase</keyword>
<dbReference type="InterPro" id="IPR007832">
    <property type="entry name" value="RNA_pol_Rpc34"/>
</dbReference>
<evidence type="ECO:0000256" key="6">
    <source>
        <dbReference type="ARBA" id="ARBA00022722"/>
    </source>
</evidence>
<keyword evidence="9" id="KW-0695">RNA-directed DNA polymerase</keyword>
<dbReference type="PANTHER" id="PTHR12780">
    <property type="entry name" value="RNA POLYMERASE III DNA DIRECTED , 39KD SUBUNIT-RELATED"/>
    <property type="match status" value="1"/>
</dbReference>
<keyword evidence="10" id="KW-0804">Transcription</keyword>
<evidence type="ECO:0000256" key="8">
    <source>
        <dbReference type="ARBA" id="ARBA00022801"/>
    </source>
</evidence>
<dbReference type="InterPro" id="IPR043502">
    <property type="entry name" value="DNA/RNA_pol_sf"/>
</dbReference>
<dbReference type="GO" id="GO:0003964">
    <property type="term" value="F:RNA-directed DNA polymerase activity"/>
    <property type="evidence" value="ECO:0007669"/>
    <property type="project" value="UniProtKB-KW"/>
</dbReference>
<reference evidence="14" key="1">
    <citation type="submission" date="2013-10" db="EMBL/GenBank/DDBJ databases">
        <title>Genomic analysis of the causative agents of coccidiosis in chickens.</title>
        <authorList>
            <person name="Reid A.J."/>
            <person name="Blake D."/>
            <person name="Billington K."/>
            <person name="Browne H."/>
            <person name="Dunn M."/>
            <person name="Hung S."/>
            <person name="Kawahara F."/>
            <person name="Miranda-Saavedra D."/>
            <person name="Mourier T."/>
            <person name="Nagra H."/>
            <person name="Otto T.D."/>
            <person name="Rawlings N."/>
            <person name="Sanchez A."/>
            <person name="Sanders M."/>
            <person name="Subramaniam C."/>
            <person name="Tay Y."/>
            <person name="Dear P."/>
            <person name="Doerig C."/>
            <person name="Gruber A."/>
            <person name="Parkinson J."/>
            <person name="Shirley M."/>
            <person name="Wan K.L."/>
            <person name="Berriman M."/>
            <person name="Tomley F."/>
            <person name="Pain A."/>
        </authorList>
    </citation>
    <scope>NUCLEOTIDE SEQUENCE [LARGE SCALE GENOMIC DNA]</scope>
    <source>
        <strain evidence="14">Weybridge</strain>
    </source>
</reference>
<evidence type="ECO:0000256" key="9">
    <source>
        <dbReference type="ARBA" id="ARBA00022918"/>
    </source>
</evidence>
<accession>U6MHN6</accession>
<evidence type="ECO:0000313" key="14">
    <source>
        <dbReference type="EMBL" id="CDJ61155.1"/>
    </source>
</evidence>
<evidence type="ECO:0000256" key="3">
    <source>
        <dbReference type="ARBA" id="ARBA00022478"/>
    </source>
</evidence>
<dbReference type="GO" id="GO:0016787">
    <property type="term" value="F:hydrolase activity"/>
    <property type="evidence" value="ECO:0007669"/>
    <property type="project" value="UniProtKB-KW"/>
</dbReference>
<evidence type="ECO:0000256" key="4">
    <source>
        <dbReference type="ARBA" id="ARBA00022679"/>
    </source>
</evidence>
<dbReference type="OrthoDB" id="613763at2759"/>
<dbReference type="OMA" id="VGTTKKC"/>
<evidence type="ECO:0000256" key="12">
    <source>
        <dbReference type="SAM" id="MobiDB-lite"/>
    </source>
</evidence>
<dbReference type="InterPro" id="IPR041373">
    <property type="entry name" value="RT_RNaseH"/>
</dbReference>
<proteinExistence type="inferred from homology"/>
<dbReference type="SUPFAM" id="SSF56672">
    <property type="entry name" value="DNA/RNA polymerases"/>
    <property type="match status" value="1"/>
</dbReference>
<dbReference type="SUPFAM" id="SSF46785">
    <property type="entry name" value="Winged helix' DNA-binding domain"/>
    <property type="match status" value="1"/>
</dbReference>
<gene>
    <name evidence="14" type="ORF">EMWEY_00038610</name>
</gene>
<evidence type="ECO:0000256" key="5">
    <source>
        <dbReference type="ARBA" id="ARBA00022695"/>
    </source>
</evidence>
<evidence type="ECO:0000313" key="15">
    <source>
        <dbReference type="Proteomes" id="UP000030763"/>
    </source>
</evidence>
<feature type="domain" description="Reverse transcriptase RNase H-like" evidence="13">
    <location>
        <begin position="3"/>
        <end position="69"/>
    </location>
</feature>
<keyword evidence="11" id="KW-0539">Nucleus</keyword>
<feature type="compositionally biased region" description="Basic and acidic residues" evidence="12">
    <location>
        <begin position="87"/>
        <end position="103"/>
    </location>
</feature>
<evidence type="ECO:0000259" key="13">
    <source>
        <dbReference type="Pfam" id="PF17917"/>
    </source>
</evidence>
<dbReference type="InterPro" id="IPR016049">
    <property type="entry name" value="RNA_pol_Rpc34-like"/>
</dbReference>
<dbReference type="GO" id="GO:0004519">
    <property type="term" value="F:endonuclease activity"/>
    <property type="evidence" value="ECO:0007669"/>
    <property type="project" value="UniProtKB-KW"/>
</dbReference>
<dbReference type="EMBL" id="HG722020">
    <property type="protein sequence ID" value="CDJ61155.1"/>
    <property type="molecule type" value="Genomic_DNA"/>
</dbReference>
<evidence type="ECO:0000256" key="10">
    <source>
        <dbReference type="ARBA" id="ARBA00023163"/>
    </source>
</evidence>
<dbReference type="Pfam" id="PF17917">
    <property type="entry name" value="RT_RNaseH"/>
    <property type="match status" value="1"/>
</dbReference>
<reference evidence="14" key="2">
    <citation type="submission" date="2013-10" db="EMBL/GenBank/DDBJ databases">
        <authorList>
            <person name="Aslett M."/>
        </authorList>
    </citation>
    <scope>NUCLEOTIDE SEQUENCE [LARGE SCALE GENOMIC DNA]</scope>
    <source>
        <strain evidence="14">Weybridge</strain>
    </source>
</reference>
<name>U6MHN6_EIMMA</name>
<evidence type="ECO:0000256" key="1">
    <source>
        <dbReference type="ARBA" id="ARBA00004123"/>
    </source>
</evidence>
<sequence length="414" mass="45356">MYPAQQKYSTYDQGFLVLVTALGKWAHFLRVAKVTAYTDHHALTHLRTIKASKPLRGRTDRWIDFVAEFPNLIITYLPAPNLLDDGGDIKGDDRGNAGGEPKDSGGPPAGEGTAGPRSGPSRGSATLSGEDLSNAYNLGLRNNNELTQQLLLDQGWSREKIVAVFNRLNEARAGVIRKKGDSVCCVVRPANVIPALKQLDALDYKVYCAVELAGNTGVWTADIRKTTGLQTHIIQRGVRNLCENLQLIKPVKSIHVKNRKMYILAHMEPAKEIAGGSFYTNGEFNEELVEQLRERLAMFLSNARSSTFSALVAFMRSSGDVGGGSFTDEDISQLVATLECEDKVARIRTGTETTFVWNQSENLRLLDSVPCIGCPLVGDCSAEGRVNPRECTYLSHWLGLDVDGEAQGEEEIDA</sequence>
<dbReference type="AlphaFoldDB" id="U6MHN6"/>
<protein>
    <submittedName>
        <fullName evidence="14">DNA-directed RNA polymerases III, 39 kDa polypeptide, putative</fullName>
    </submittedName>
</protein>
<dbReference type="InterPro" id="IPR036388">
    <property type="entry name" value="WH-like_DNA-bd_sf"/>
</dbReference>
<evidence type="ECO:0000256" key="2">
    <source>
        <dbReference type="ARBA" id="ARBA00011038"/>
    </source>
</evidence>
<evidence type="ECO:0000256" key="7">
    <source>
        <dbReference type="ARBA" id="ARBA00022759"/>
    </source>
</evidence>
<dbReference type="GeneID" id="25337847"/>
<dbReference type="Pfam" id="PF05158">
    <property type="entry name" value="RNA_pol_Rpc34"/>
    <property type="match status" value="1"/>
</dbReference>
<dbReference type="GO" id="GO:0005666">
    <property type="term" value="C:RNA polymerase III complex"/>
    <property type="evidence" value="ECO:0007669"/>
    <property type="project" value="InterPro"/>
</dbReference>
<keyword evidence="7" id="KW-0255">Endonuclease</keyword>
<keyword evidence="15" id="KW-1185">Reference proteome</keyword>
<dbReference type="InterPro" id="IPR036390">
    <property type="entry name" value="WH_DNA-bd_sf"/>
</dbReference>
<comment type="similarity">
    <text evidence="2">Belongs to the eukaryotic RPC34/RPC39 RNA polymerase subunit family.</text>
</comment>
<dbReference type="Gene3D" id="1.10.10.10">
    <property type="entry name" value="Winged helix-like DNA-binding domain superfamily/Winged helix DNA-binding domain"/>
    <property type="match status" value="1"/>
</dbReference>
<comment type="subcellular location">
    <subcellularLocation>
        <location evidence="1">Nucleus</location>
    </subcellularLocation>
</comment>
<dbReference type="GO" id="GO:0006383">
    <property type="term" value="P:transcription by RNA polymerase III"/>
    <property type="evidence" value="ECO:0007669"/>
    <property type="project" value="InterPro"/>
</dbReference>
<keyword evidence="4" id="KW-0808">Transferase</keyword>
<keyword evidence="8" id="KW-0378">Hydrolase</keyword>
<dbReference type="RefSeq" id="XP_013337805.1">
    <property type="nucleotide sequence ID" value="XM_013482351.1"/>
</dbReference>
<dbReference type="VEuPathDB" id="ToxoDB:EMWEY_00038610"/>
<keyword evidence="6" id="KW-0540">Nuclease</keyword>
<evidence type="ECO:0000256" key="11">
    <source>
        <dbReference type="ARBA" id="ARBA00023242"/>
    </source>
</evidence>
<feature type="region of interest" description="Disordered" evidence="12">
    <location>
        <begin position="85"/>
        <end position="128"/>
    </location>
</feature>